<dbReference type="OrthoDB" id="5051675at2759"/>
<dbReference type="AlphaFoldDB" id="A0A8H4T3Q5"/>
<evidence type="ECO:0000313" key="2">
    <source>
        <dbReference type="Proteomes" id="UP000604273"/>
    </source>
</evidence>
<evidence type="ECO:0000313" key="1">
    <source>
        <dbReference type="EMBL" id="KAF4950775.1"/>
    </source>
</evidence>
<reference evidence="1" key="2">
    <citation type="submission" date="2020-05" db="EMBL/GenBank/DDBJ databases">
        <authorList>
            <person name="Kim H.-S."/>
            <person name="Proctor R.H."/>
            <person name="Brown D.W."/>
        </authorList>
    </citation>
    <scope>NUCLEOTIDE SEQUENCE</scope>
    <source>
        <strain evidence="1">NRRL 45417</strain>
    </source>
</reference>
<sequence length="101" mass="11667">MSSRSDILAQIAAVGDAKAALERDMEATESYTRHMNEQRMAQEDILRGSYDESTKAAAQREHDYLVEILAELYERQRQGYEEMQRLRDAERTLAISLRSAR</sequence>
<gene>
    <name evidence="1" type="ORF">FGADI_7971</name>
</gene>
<dbReference type="EMBL" id="JABFAI010000196">
    <property type="protein sequence ID" value="KAF4950775.1"/>
    <property type="molecule type" value="Genomic_DNA"/>
</dbReference>
<organism evidence="1 2">
    <name type="scientific">Fusarium gaditjirri</name>
    <dbReference type="NCBI Taxonomy" id="282569"/>
    <lineage>
        <taxon>Eukaryota</taxon>
        <taxon>Fungi</taxon>
        <taxon>Dikarya</taxon>
        <taxon>Ascomycota</taxon>
        <taxon>Pezizomycotina</taxon>
        <taxon>Sordariomycetes</taxon>
        <taxon>Hypocreomycetidae</taxon>
        <taxon>Hypocreales</taxon>
        <taxon>Nectriaceae</taxon>
        <taxon>Fusarium</taxon>
        <taxon>Fusarium nisikadoi species complex</taxon>
    </lineage>
</organism>
<reference evidence="1" key="1">
    <citation type="journal article" date="2020" name="BMC Genomics">
        <title>Correction to: Identification and distribution of gene clusters required for synthesis of sphingolipid metabolism inhibitors in diverse species of the filamentous fungus Fusarium.</title>
        <authorList>
            <person name="Kim H.S."/>
            <person name="Lohmar J.M."/>
            <person name="Busman M."/>
            <person name="Brown D.W."/>
            <person name="Naumann T.A."/>
            <person name="Divon H.H."/>
            <person name="Lysoe E."/>
            <person name="Uhlig S."/>
            <person name="Proctor R.H."/>
        </authorList>
    </citation>
    <scope>NUCLEOTIDE SEQUENCE</scope>
    <source>
        <strain evidence="1">NRRL 45417</strain>
    </source>
</reference>
<name>A0A8H4T3Q5_9HYPO</name>
<protein>
    <submittedName>
        <fullName evidence="1">Uncharacterized protein</fullName>
    </submittedName>
</protein>
<comment type="caution">
    <text evidence="1">The sequence shown here is derived from an EMBL/GenBank/DDBJ whole genome shotgun (WGS) entry which is preliminary data.</text>
</comment>
<dbReference type="Proteomes" id="UP000604273">
    <property type="component" value="Unassembled WGS sequence"/>
</dbReference>
<accession>A0A8H4T3Q5</accession>
<keyword evidence="2" id="KW-1185">Reference proteome</keyword>
<proteinExistence type="predicted"/>